<gene>
    <name evidence="7" type="ORF">PBIL07802_LOCUS3708</name>
</gene>
<dbReference type="InterPro" id="IPR046342">
    <property type="entry name" value="CBS_dom_sf"/>
</dbReference>
<feature type="region of interest" description="Disordered" evidence="3">
    <location>
        <begin position="701"/>
        <end position="747"/>
    </location>
</feature>
<feature type="domain" description="CNNM transmembrane" evidence="6">
    <location>
        <begin position="59"/>
        <end position="240"/>
    </location>
</feature>
<keyword evidence="1" id="KW-0129">CBS domain</keyword>
<dbReference type="Pfam" id="PF01595">
    <property type="entry name" value="CNNM"/>
    <property type="match status" value="1"/>
</dbReference>
<dbReference type="InterPro" id="IPR045095">
    <property type="entry name" value="ACDP"/>
</dbReference>
<organism evidence="7">
    <name type="scientific">Palpitomonas bilix</name>
    <dbReference type="NCBI Taxonomy" id="652834"/>
    <lineage>
        <taxon>Eukaryota</taxon>
        <taxon>Eukaryota incertae sedis</taxon>
    </lineage>
</organism>
<evidence type="ECO:0000256" key="3">
    <source>
        <dbReference type="SAM" id="MobiDB-lite"/>
    </source>
</evidence>
<dbReference type="EMBL" id="HBIB01006053">
    <property type="protein sequence ID" value="CAE0241546.1"/>
    <property type="molecule type" value="Transcribed_RNA"/>
</dbReference>
<feature type="transmembrane region" description="Helical" evidence="4">
    <location>
        <begin position="148"/>
        <end position="171"/>
    </location>
</feature>
<keyword evidence="2 4" id="KW-0812">Transmembrane</keyword>
<evidence type="ECO:0008006" key="8">
    <source>
        <dbReference type="Google" id="ProtNLM"/>
    </source>
</evidence>
<evidence type="ECO:0000313" key="7">
    <source>
        <dbReference type="EMBL" id="CAE0241546.1"/>
    </source>
</evidence>
<evidence type="ECO:0000259" key="5">
    <source>
        <dbReference type="PROSITE" id="PS51371"/>
    </source>
</evidence>
<feature type="region of interest" description="Disordered" evidence="3">
    <location>
        <begin position="602"/>
        <end position="663"/>
    </location>
</feature>
<evidence type="ECO:0000256" key="1">
    <source>
        <dbReference type="PROSITE-ProRule" id="PRU00703"/>
    </source>
</evidence>
<dbReference type="PROSITE" id="PS51371">
    <property type="entry name" value="CBS"/>
    <property type="match status" value="1"/>
</dbReference>
<feature type="domain" description="CBS" evidence="5">
    <location>
        <begin position="330"/>
        <end position="397"/>
    </location>
</feature>
<dbReference type="PANTHER" id="PTHR12064">
    <property type="entry name" value="METAL TRANSPORTER CNNM"/>
    <property type="match status" value="1"/>
</dbReference>
<name>A0A7S3CZ38_9EUKA</name>
<dbReference type="AlphaFoldDB" id="A0A7S3CZ38"/>
<proteinExistence type="predicted"/>
<feature type="transmembrane region" description="Helical" evidence="4">
    <location>
        <begin position="63"/>
        <end position="83"/>
    </location>
</feature>
<reference evidence="7" key="1">
    <citation type="submission" date="2021-01" db="EMBL/GenBank/DDBJ databases">
        <authorList>
            <person name="Corre E."/>
            <person name="Pelletier E."/>
            <person name="Niang G."/>
            <person name="Scheremetjew M."/>
            <person name="Finn R."/>
            <person name="Kale V."/>
            <person name="Holt S."/>
            <person name="Cochrane G."/>
            <person name="Meng A."/>
            <person name="Brown T."/>
            <person name="Cohen L."/>
        </authorList>
    </citation>
    <scope>NUCLEOTIDE SEQUENCE</scope>
    <source>
        <strain evidence="7">NIES-2562</strain>
    </source>
</reference>
<keyword evidence="2 4" id="KW-0472">Membrane</keyword>
<dbReference type="InterPro" id="IPR000644">
    <property type="entry name" value="CBS_dom"/>
</dbReference>
<feature type="compositionally biased region" description="Acidic residues" evidence="3">
    <location>
        <begin position="731"/>
        <end position="741"/>
    </location>
</feature>
<evidence type="ECO:0000256" key="2">
    <source>
        <dbReference type="PROSITE-ProRule" id="PRU01193"/>
    </source>
</evidence>
<feature type="transmembrane region" description="Helical" evidence="4">
    <location>
        <begin position="183"/>
        <end position="207"/>
    </location>
</feature>
<dbReference type="InterPro" id="IPR002550">
    <property type="entry name" value="CNNM"/>
</dbReference>
<dbReference type="SUPFAM" id="SSF54631">
    <property type="entry name" value="CBS-domain pair"/>
    <property type="match status" value="1"/>
</dbReference>
<dbReference type="PANTHER" id="PTHR12064:SF94">
    <property type="entry name" value="UNEXTENDED PROTEIN"/>
    <property type="match status" value="1"/>
</dbReference>
<protein>
    <recommendedName>
        <fullName evidence="8">CNNM transmembrane domain-containing protein</fullName>
    </recommendedName>
</protein>
<sequence>MPVVYGSNSHGNVQGRSSFQPGTSFEALCGYLVDVNFTQSLPANISSAVLAQYGELCEPPSPATWRVGVAAFIVLLSSVFSALSPVINLDKCSLDALVETGSSRAAVYASRVRPLRTLGNAALCALLLGKTSMNALLSVLLARYTGSWAGFALSTSLILIFGEIVPQGVASRYALAVAGHLHWLMYSLLVITAPFSFLLGFLLDLVLGRDIGTVLNRDQIKKLVEIYGRSTKSGLSRMDTTMVGSILELSKKNVELAMTAIVDVFGVEVGQRLSLHWILQVVKKGVRHVPIYERTIEDVVGMMYMNDLLAYMPSKDRYMTAAEYLQRFPHRKELLRVSPEMSLDVALQMFRRSQRDAAIVHVIKRETVSSSMHPFECVGLVTFSDILKNLEGREVDESEFDTLSMPMRELRGGLDPSKLMMVSLPPRRSPPGYVEMGVELEEMVLKRWSDYSLFASIPVELQRSLLRSCDVYAESQSNTPLSFSQQGSNGIAFVTLLEGAVYVGDGKTECMWLRSVGDCAFCVDMVDEWKEGKEGRKFGVFSERAESMPVLSSCISTWALQEKQHRHNGGSSPPSPTVFSALLLACSSDWERVKAVASTLAPDAQARSRKNRARGEDTREGDFRSRQGSLASATRHRATTLRGREGVPSLHRARHEETARPQWMATVLGQTGQAMTSEEDLGLGEEEDLDEPMEVNFLSALRFPSSAEPELESGSRANQHGDKQGRVPVPEADDEEFDEDAPLINKE</sequence>
<evidence type="ECO:0000259" key="6">
    <source>
        <dbReference type="PROSITE" id="PS51846"/>
    </source>
</evidence>
<evidence type="ECO:0000256" key="4">
    <source>
        <dbReference type="SAM" id="Phobius"/>
    </source>
</evidence>
<keyword evidence="2 4" id="KW-1133">Transmembrane helix</keyword>
<dbReference type="GO" id="GO:0010960">
    <property type="term" value="P:magnesium ion homeostasis"/>
    <property type="evidence" value="ECO:0007669"/>
    <property type="project" value="InterPro"/>
</dbReference>
<accession>A0A7S3CZ38</accession>
<dbReference type="Gene3D" id="3.10.580.10">
    <property type="entry name" value="CBS-domain"/>
    <property type="match status" value="1"/>
</dbReference>
<dbReference type="PROSITE" id="PS51846">
    <property type="entry name" value="CNNM"/>
    <property type="match status" value="1"/>
</dbReference>
<feature type="compositionally biased region" description="Basic and acidic residues" evidence="3">
    <location>
        <begin position="613"/>
        <end position="625"/>
    </location>
</feature>
<feature type="transmembrane region" description="Helical" evidence="4">
    <location>
        <begin position="121"/>
        <end position="142"/>
    </location>
</feature>
<dbReference type="GO" id="GO:0016020">
    <property type="term" value="C:membrane"/>
    <property type="evidence" value="ECO:0007669"/>
    <property type="project" value="UniProtKB-UniRule"/>
</dbReference>